<evidence type="ECO:0000259" key="2">
    <source>
        <dbReference type="Pfam" id="PF02557"/>
    </source>
</evidence>
<dbReference type="GO" id="GO:0006508">
    <property type="term" value="P:proteolysis"/>
    <property type="evidence" value="ECO:0007669"/>
    <property type="project" value="InterPro"/>
</dbReference>
<dbReference type="InterPro" id="IPR052179">
    <property type="entry name" value="DD-CPase-like"/>
</dbReference>
<keyword evidence="1" id="KW-0732">Signal</keyword>
<name>A0A916X9W4_9ACTN</name>
<dbReference type="AlphaFoldDB" id="A0A916X9W4"/>
<dbReference type="Pfam" id="PF02557">
    <property type="entry name" value="VanY"/>
    <property type="match status" value="1"/>
</dbReference>
<accession>A0A916X9W4</accession>
<dbReference type="PANTHER" id="PTHR34385">
    <property type="entry name" value="D-ALANYL-D-ALANINE CARBOXYPEPTIDASE"/>
    <property type="match status" value="1"/>
</dbReference>
<dbReference type="RefSeq" id="WP_188670927.1">
    <property type="nucleotide sequence ID" value="NZ_BMJH01000001.1"/>
</dbReference>
<feature type="domain" description="D-alanyl-D-alanine carboxypeptidase-like core" evidence="2">
    <location>
        <begin position="45"/>
        <end position="132"/>
    </location>
</feature>
<sequence length="157" mass="16786">MRRVAVGLAVTTSLFAVGMSSVAAQPLTGSADGTDGLNPLLAVAYTLAEAEARAQGVPMWVTSGFRTRAEQQRLWEQGVATYGSPEASRPWVLPPDESTHVTGDALDIGPAEGAAWMKANGHRYGVCQTYANEWWHFEFATLPGTPCPAPLPDASWR</sequence>
<reference evidence="3" key="1">
    <citation type="journal article" date="2014" name="Int. J. Syst. Evol. Microbiol.">
        <title>Complete genome sequence of Corynebacterium casei LMG S-19264T (=DSM 44701T), isolated from a smear-ripened cheese.</title>
        <authorList>
            <consortium name="US DOE Joint Genome Institute (JGI-PGF)"/>
            <person name="Walter F."/>
            <person name="Albersmeier A."/>
            <person name="Kalinowski J."/>
            <person name="Ruckert C."/>
        </authorList>
    </citation>
    <scope>NUCLEOTIDE SEQUENCE</scope>
    <source>
        <strain evidence="3">CGMCC 1.15478</strain>
    </source>
</reference>
<evidence type="ECO:0000256" key="1">
    <source>
        <dbReference type="SAM" id="SignalP"/>
    </source>
</evidence>
<evidence type="ECO:0000313" key="4">
    <source>
        <dbReference type="Proteomes" id="UP000641514"/>
    </source>
</evidence>
<comment type="caution">
    <text evidence="3">The sequence shown here is derived from an EMBL/GenBank/DDBJ whole genome shotgun (WGS) entry which is preliminary data.</text>
</comment>
<dbReference type="InterPro" id="IPR003709">
    <property type="entry name" value="VanY-like_core_dom"/>
</dbReference>
<dbReference type="Gene3D" id="3.30.1380.10">
    <property type="match status" value="1"/>
</dbReference>
<keyword evidence="4" id="KW-1185">Reference proteome</keyword>
<gene>
    <name evidence="3" type="ORF">GCM10011410_08330</name>
</gene>
<dbReference type="EMBL" id="BMJH01000001">
    <property type="protein sequence ID" value="GGC58184.1"/>
    <property type="molecule type" value="Genomic_DNA"/>
</dbReference>
<feature type="chain" id="PRO_5036743282" description="D-alanyl-D-alanine carboxypeptidase-like core domain-containing protein" evidence="1">
    <location>
        <begin position="24"/>
        <end position="157"/>
    </location>
</feature>
<evidence type="ECO:0000313" key="3">
    <source>
        <dbReference type="EMBL" id="GGC58184.1"/>
    </source>
</evidence>
<dbReference type="InterPro" id="IPR009045">
    <property type="entry name" value="Zn_M74/Hedgehog-like"/>
</dbReference>
<dbReference type="CDD" id="cd14846">
    <property type="entry name" value="Peptidase_M15_like"/>
    <property type="match status" value="1"/>
</dbReference>
<protein>
    <recommendedName>
        <fullName evidence="2">D-alanyl-D-alanine carboxypeptidase-like core domain-containing protein</fullName>
    </recommendedName>
</protein>
<feature type="signal peptide" evidence="1">
    <location>
        <begin position="1"/>
        <end position="23"/>
    </location>
</feature>
<dbReference type="SUPFAM" id="SSF55166">
    <property type="entry name" value="Hedgehog/DD-peptidase"/>
    <property type="match status" value="1"/>
</dbReference>
<proteinExistence type="predicted"/>
<dbReference type="PANTHER" id="PTHR34385:SF1">
    <property type="entry name" value="PEPTIDOGLYCAN L-ALANYL-D-GLUTAMATE ENDOPEPTIDASE CWLK"/>
    <property type="match status" value="1"/>
</dbReference>
<dbReference type="Proteomes" id="UP000641514">
    <property type="component" value="Unassembled WGS sequence"/>
</dbReference>
<reference evidence="3" key="2">
    <citation type="submission" date="2020-09" db="EMBL/GenBank/DDBJ databases">
        <authorList>
            <person name="Sun Q."/>
            <person name="Zhou Y."/>
        </authorList>
    </citation>
    <scope>NUCLEOTIDE SEQUENCE</scope>
    <source>
        <strain evidence="3">CGMCC 1.15478</strain>
    </source>
</reference>
<organism evidence="3 4">
    <name type="scientific">Hoyosella rhizosphaerae</name>
    <dbReference type="NCBI Taxonomy" id="1755582"/>
    <lineage>
        <taxon>Bacteria</taxon>
        <taxon>Bacillati</taxon>
        <taxon>Actinomycetota</taxon>
        <taxon>Actinomycetes</taxon>
        <taxon>Mycobacteriales</taxon>
        <taxon>Hoyosellaceae</taxon>
        <taxon>Hoyosella</taxon>
    </lineage>
</organism>
<dbReference type="GO" id="GO:0008233">
    <property type="term" value="F:peptidase activity"/>
    <property type="evidence" value="ECO:0007669"/>
    <property type="project" value="InterPro"/>
</dbReference>